<sequence length="514" mass="55338">MSTTADDEHQEISAKPLILWILPLVGAIVAPGLLMAWAEQPFALRPLLVLVMTGLVAVFATVLLGGLSRGFASRLRWAMGVTSIVVVATFQWGVFVATGLEVAKIAGLPVLTDIVPVVFAGLLLWIASRLADELPFAVIMSVATTIIVGVLGFASYSLVAPAPPDLDVAVAAPGSPDVLLLVLDGYARADWLEESYGFDNTPFLRELEARGFIVASEATANYSYTYGSLSSMLNLDYVFLPDDIEEEERKRMRAALSGAAGIIPEFKQAGYEITSFENAWGGSLCGSAIDWCIRDGLMARAFWNVTQMTILAPVARAALDRPFTSGAADNLRSLGGVIAASNSARGPRFTFAHILLPHSPLLLDAECKLNRMNNLRDWASGSPQEQAERRANYIGQLQCVNQRVLTALDLFLEDNPDGIVMISADHGPASTLVNDIPADQQPTVTIRERMVLLSAYRVPGCESTVRQNLTPVNGTRLLVNCALGTNLPPLPDTNYWITLDADGGLVELSLDDLP</sequence>
<evidence type="ECO:0000256" key="1">
    <source>
        <dbReference type="SAM" id="Phobius"/>
    </source>
</evidence>
<dbReference type="Gene3D" id="3.40.720.10">
    <property type="entry name" value="Alkaline Phosphatase, subunit A"/>
    <property type="match status" value="1"/>
</dbReference>
<dbReference type="InterPro" id="IPR017850">
    <property type="entry name" value="Alkaline_phosphatase_core_sf"/>
</dbReference>
<feature type="transmembrane region" description="Helical" evidence="1">
    <location>
        <begin position="134"/>
        <end position="156"/>
    </location>
</feature>
<feature type="transmembrane region" description="Helical" evidence="1">
    <location>
        <begin position="44"/>
        <end position="65"/>
    </location>
</feature>
<keyword evidence="1" id="KW-1133">Transmembrane helix</keyword>
<accession>A0A3B0RV94</accession>
<dbReference type="AlphaFoldDB" id="A0A3B0RV94"/>
<protein>
    <recommendedName>
        <fullName evidence="2">Sulfatase N-terminal domain-containing protein</fullName>
    </recommendedName>
</protein>
<reference evidence="3" key="1">
    <citation type="submission" date="2018-06" db="EMBL/GenBank/DDBJ databases">
        <authorList>
            <person name="Zhirakovskaya E."/>
        </authorList>
    </citation>
    <scope>NUCLEOTIDE SEQUENCE</scope>
</reference>
<organism evidence="3">
    <name type="scientific">hydrothermal vent metagenome</name>
    <dbReference type="NCBI Taxonomy" id="652676"/>
    <lineage>
        <taxon>unclassified sequences</taxon>
        <taxon>metagenomes</taxon>
        <taxon>ecological metagenomes</taxon>
    </lineage>
</organism>
<evidence type="ECO:0000259" key="2">
    <source>
        <dbReference type="Pfam" id="PF00884"/>
    </source>
</evidence>
<feature type="transmembrane region" description="Helical" evidence="1">
    <location>
        <begin position="17"/>
        <end position="38"/>
    </location>
</feature>
<keyword evidence="1" id="KW-0472">Membrane</keyword>
<proteinExistence type="predicted"/>
<keyword evidence="1" id="KW-0812">Transmembrane</keyword>
<name>A0A3B0RV94_9ZZZZ</name>
<dbReference type="Pfam" id="PF00884">
    <property type="entry name" value="Sulfatase"/>
    <property type="match status" value="1"/>
</dbReference>
<dbReference type="InterPro" id="IPR000917">
    <property type="entry name" value="Sulfatase_N"/>
</dbReference>
<feature type="domain" description="Sulfatase N-terminal" evidence="2">
    <location>
        <begin position="176"/>
        <end position="452"/>
    </location>
</feature>
<gene>
    <name evidence="3" type="ORF">MNBD_ACTINO02-2929</name>
</gene>
<evidence type="ECO:0000313" key="3">
    <source>
        <dbReference type="EMBL" id="VAV95382.1"/>
    </source>
</evidence>
<feature type="transmembrane region" description="Helical" evidence="1">
    <location>
        <begin position="106"/>
        <end position="127"/>
    </location>
</feature>
<dbReference type="SUPFAM" id="SSF53649">
    <property type="entry name" value="Alkaline phosphatase-like"/>
    <property type="match status" value="1"/>
</dbReference>
<dbReference type="EMBL" id="UOEK01000077">
    <property type="protein sequence ID" value="VAV95382.1"/>
    <property type="molecule type" value="Genomic_DNA"/>
</dbReference>
<feature type="transmembrane region" description="Helical" evidence="1">
    <location>
        <begin position="77"/>
        <end position="100"/>
    </location>
</feature>